<dbReference type="AlphaFoldDB" id="A0A2S3ZB93"/>
<comment type="caution">
    <text evidence="1">The sequence shown here is derived from an EMBL/GenBank/DDBJ whole genome shotgun (WGS) entry which is preliminary data.</text>
</comment>
<organism evidence="1 2">
    <name type="scientific">Cryobacterium zongtaii</name>
    <dbReference type="NCBI Taxonomy" id="1259217"/>
    <lineage>
        <taxon>Bacteria</taxon>
        <taxon>Bacillati</taxon>
        <taxon>Actinomycetota</taxon>
        <taxon>Actinomycetes</taxon>
        <taxon>Micrococcales</taxon>
        <taxon>Microbacteriaceae</taxon>
        <taxon>Cryobacterium</taxon>
    </lineage>
</organism>
<dbReference type="EMBL" id="PPXF01000053">
    <property type="protein sequence ID" value="POH62829.1"/>
    <property type="molecule type" value="Genomic_DNA"/>
</dbReference>
<evidence type="ECO:0000313" key="1">
    <source>
        <dbReference type="EMBL" id="POH62829.1"/>
    </source>
</evidence>
<protein>
    <submittedName>
        <fullName evidence="1">Uncharacterized protein</fullName>
    </submittedName>
</protein>
<dbReference type="OrthoDB" id="5123002at2"/>
<gene>
    <name evidence="1" type="ORF">C3B59_11500</name>
</gene>
<evidence type="ECO:0000313" key="2">
    <source>
        <dbReference type="Proteomes" id="UP000237104"/>
    </source>
</evidence>
<dbReference type="Proteomes" id="UP000237104">
    <property type="component" value="Unassembled WGS sequence"/>
</dbReference>
<sequence>MQGEKRAGRSIDDCVSESTSSSAVLVRLLPDYAGTVLWCPHPVAYPATQLDAALVTDLIRWEIDYYDALTEDFRWRTPELAAEFTTTGIRLAMRLAVQLGSGFDIEFASYEAGVATRRFRSECPADNPRATAAFTLLARSAA</sequence>
<dbReference type="RefSeq" id="WP_103431489.1">
    <property type="nucleotide sequence ID" value="NZ_PPXF01000053.1"/>
</dbReference>
<name>A0A2S3ZB93_9MICO</name>
<proteinExistence type="predicted"/>
<reference evidence="1 2" key="1">
    <citation type="submission" date="2018-01" db="EMBL/GenBank/DDBJ databases">
        <title>Cryobacterium sp. nov., from glaciers in China.</title>
        <authorList>
            <person name="Liu Q."/>
            <person name="Xin Y.-H."/>
        </authorList>
    </citation>
    <scope>NUCLEOTIDE SEQUENCE [LARGE SCALE GENOMIC DNA]</scope>
    <source>
        <strain evidence="1 2">TMB1-8</strain>
    </source>
</reference>
<accession>A0A2S3ZB93</accession>